<dbReference type="SUPFAM" id="SSF48452">
    <property type="entry name" value="TPR-like"/>
    <property type="match status" value="1"/>
</dbReference>
<feature type="domain" description="Outer membrane lipoprotein BamD-like" evidence="4">
    <location>
        <begin position="134"/>
        <end position="255"/>
    </location>
</feature>
<dbReference type="NCBIfam" id="TIGR02795">
    <property type="entry name" value="tol_pal_ybgF"/>
    <property type="match status" value="1"/>
</dbReference>
<dbReference type="GO" id="GO:0030288">
    <property type="term" value="C:outer membrane-bounded periplasmic space"/>
    <property type="evidence" value="ECO:0007669"/>
    <property type="project" value="UniProtKB-UniRule"/>
</dbReference>
<comment type="subcellular location">
    <subcellularLocation>
        <location evidence="2">Periplasm</location>
    </subcellularLocation>
</comment>
<dbReference type="OrthoDB" id="8525418at2"/>
<dbReference type="EMBL" id="RDQO01000003">
    <property type="protein sequence ID" value="RMX05835.1"/>
    <property type="molecule type" value="Genomic_DNA"/>
</dbReference>
<dbReference type="AlphaFoldDB" id="A0A3M6QS15"/>
<evidence type="ECO:0000313" key="5">
    <source>
        <dbReference type="EMBL" id="RMX05835.1"/>
    </source>
</evidence>
<comment type="function">
    <text evidence="2">Mediates coordination of peptidoglycan synthesis and outer membrane constriction during cell division.</text>
</comment>
<dbReference type="InterPro" id="IPR011990">
    <property type="entry name" value="TPR-like_helical_dom_sf"/>
</dbReference>
<dbReference type="InterPro" id="IPR034706">
    <property type="entry name" value="CpoB"/>
</dbReference>
<reference evidence="5 6" key="1">
    <citation type="submission" date="2018-10" db="EMBL/GenBank/DDBJ databases">
        <title>Draft genome of Cortibacter populi DSM10536.</title>
        <authorList>
            <person name="Bernier A.-M."/>
            <person name="Bernard K."/>
        </authorList>
    </citation>
    <scope>NUCLEOTIDE SEQUENCE [LARGE SCALE GENOMIC DNA]</scope>
    <source>
        <strain evidence="5 6">DSM 105136</strain>
    </source>
</reference>
<proteinExistence type="inferred from homology"/>
<comment type="similarity">
    <text evidence="2">Belongs to the CpoB family.</text>
</comment>
<dbReference type="InterPro" id="IPR014162">
    <property type="entry name" value="CpoB_C"/>
</dbReference>
<dbReference type="PROSITE" id="PS50005">
    <property type="entry name" value="TPR"/>
    <property type="match status" value="1"/>
</dbReference>
<evidence type="ECO:0000256" key="2">
    <source>
        <dbReference type="HAMAP-Rule" id="MF_02066"/>
    </source>
</evidence>
<keyword evidence="2" id="KW-0132">Cell division</keyword>
<organism evidence="5 6">
    <name type="scientific">Corticibacter populi</name>
    <dbReference type="NCBI Taxonomy" id="1550736"/>
    <lineage>
        <taxon>Bacteria</taxon>
        <taxon>Pseudomonadati</taxon>
        <taxon>Pseudomonadota</taxon>
        <taxon>Betaproteobacteria</taxon>
        <taxon>Burkholderiales</taxon>
        <taxon>Comamonadaceae</taxon>
        <taxon>Corticibacter</taxon>
    </lineage>
</organism>
<evidence type="ECO:0000256" key="3">
    <source>
        <dbReference type="PROSITE-ProRule" id="PRU00339"/>
    </source>
</evidence>
<accession>A0A3M6QS15</accession>
<evidence type="ECO:0000313" key="6">
    <source>
        <dbReference type="Proteomes" id="UP000278006"/>
    </source>
</evidence>
<evidence type="ECO:0000256" key="1">
    <source>
        <dbReference type="ARBA" id="ARBA00022729"/>
    </source>
</evidence>
<feature type="coiled-coil region" evidence="2">
    <location>
        <begin position="67"/>
        <end position="108"/>
    </location>
</feature>
<feature type="chain" id="PRO_5018342141" description="Cell division coordinator CpoB" evidence="2">
    <location>
        <begin position="36"/>
        <end position="255"/>
    </location>
</feature>
<dbReference type="Proteomes" id="UP000278006">
    <property type="component" value="Unassembled WGS sequence"/>
</dbReference>
<keyword evidence="6" id="KW-1185">Reference proteome</keyword>
<evidence type="ECO:0000259" key="4">
    <source>
        <dbReference type="Pfam" id="PF13525"/>
    </source>
</evidence>
<gene>
    <name evidence="5" type="primary">ybgF</name>
    <name evidence="2" type="synonym">cpoB</name>
    <name evidence="5" type="ORF">D8I35_11810</name>
</gene>
<comment type="caution">
    <text evidence="5">The sequence shown here is derived from an EMBL/GenBank/DDBJ whole genome shotgun (WGS) entry which is preliminary data.</text>
</comment>
<sequence precursor="true">MTMQRPALPFLRSSRKGLLTVAASASLLLPGAAHALFEDGDARRAILELRGRVDQLQLVDQNHSSEIQQMRSSLLELQSQISSLRSEIASLRGEKEELTRELQQFRDGVDGRLKQFEPAQVQVDGAEFSAQPAEQQAYEAALDLLRNGDYARSRDAFTGFLKDYPQSGYAPSARFWLGNSYYATRQYQQAIDTFNAMLRQAPQHERAPEAALSIANSQIELKNVTAAKQTLQNLINVYPNSDAAGSARERLARLR</sequence>
<keyword evidence="3" id="KW-0802">TPR repeat</keyword>
<dbReference type="HAMAP" id="MF_02066">
    <property type="entry name" value="CpoB"/>
    <property type="match status" value="1"/>
</dbReference>
<dbReference type="RefSeq" id="WP_122229484.1">
    <property type="nucleotide sequence ID" value="NZ_RDQO01000003.1"/>
</dbReference>
<dbReference type="GO" id="GO:0043093">
    <property type="term" value="P:FtsZ-dependent cytokinesis"/>
    <property type="evidence" value="ECO:0007669"/>
    <property type="project" value="UniProtKB-UniRule"/>
</dbReference>
<dbReference type="Gene3D" id="1.25.40.10">
    <property type="entry name" value="Tetratricopeptide repeat domain"/>
    <property type="match status" value="1"/>
</dbReference>
<feature type="repeat" description="TPR" evidence="3">
    <location>
        <begin position="171"/>
        <end position="204"/>
    </location>
</feature>
<dbReference type="InterPro" id="IPR039565">
    <property type="entry name" value="BamD-like"/>
</dbReference>
<feature type="signal peptide" evidence="2">
    <location>
        <begin position="1"/>
        <end position="35"/>
    </location>
</feature>
<dbReference type="SMART" id="SM00028">
    <property type="entry name" value="TPR"/>
    <property type="match status" value="2"/>
</dbReference>
<keyword evidence="2" id="KW-0574">Periplasm</keyword>
<protein>
    <recommendedName>
        <fullName evidence="2">Cell division coordinator CpoB</fullName>
    </recommendedName>
</protein>
<dbReference type="Pfam" id="PF13525">
    <property type="entry name" value="YfiO"/>
    <property type="match status" value="1"/>
</dbReference>
<name>A0A3M6QS15_9BURK</name>
<keyword evidence="2" id="KW-0175">Coiled coil</keyword>
<keyword evidence="1 2" id="KW-0732">Signal</keyword>
<dbReference type="InterPro" id="IPR019734">
    <property type="entry name" value="TPR_rpt"/>
</dbReference>
<keyword evidence="2" id="KW-0131">Cell cycle</keyword>